<protein>
    <recommendedName>
        <fullName evidence="2">acetate--CoA ligase (ADP-forming)</fullName>
        <ecNumber evidence="2">6.2.1.13</ecNumber>
    </recommendedName>
</protein>
<evidence type="ECO:0000256" key="4">
    <source>
        <dbReference type="ARBA" id="ARBA00022741"/>
    </source>
</evidence>
<proteinExistence type="predicted"/>
<dbReference type="RefSeq" id="WP_253304036.1">
    <property type="nucleotide sequence ID" value="NZ_CP099582.1"/>
</dbReference>
<dbReference type="GO" id="GO:0005524">
    <property type="term" value="F:ATP binding"/>
    <property type="evidence" value="ECO:0007669"/>
    <property type="project" value="UniProtKB-KW"/>
</dbReference>
<sequence length="465" mass="50667">MNEDIKQLERIFEPKSIAIIGASPRPGKIGNMVLKNIISGGYEGKIYPINPNYDEILGFKCYDSILDVPDTVDLAILAVPSSIVPKALEECGEHGVAGAVIFASGFSEYSEHGRQLEDELLRISKKHGIRVIGPNCMGFFNAEAKLNATFSPGITSDIIRKGYAAFISQSGALSTAVLLEAASQGVYFDKFFTLGNKIDIDESDILLYLNQKESIKLVAIYMEGLRENKGRAFLDTAKKVSKTKPIVVLKAGKTEAGSKAARSHTGSLSGVYAIYQAAFNQANVIEVNTLRELLSFAKLLSVKHPIKGEKIAIISGSGGAAVLATDGLESANIKITPLPEDIKSDLKELLSVPRYAAIDNPMDLTFEGATPENFEMAIKYIASKKVADIVLICLIGSRAVNVVETLIQLNEEVNMPLIACWTGKNRKEIIEAAELLNKNGIPVFDFPTEAGRYLGRYIQYLKRRE</sequence>
<evidence type="ECO:0000256" key="2">
    <source>
        <dbReference type="ARBA" id="ARBA00012957"/>
    </source>
</evidence>
<accession>A0A9E7MW83</accession>
<dbReference type="Pfam" id="PF13607">
    <property type="entry name" value="Succ_CoA_lig"/>
    <property type="match status" value="1"/>
</dbReference>
<evidence type="ECO:0000256" key="5">
    <source>
        <dbReference type="ARBA" id="ARBA00022840"/>
    </source>
</evidence>
<dbReference type="GO" id="GO:0043758">
    <property type="term" value="F:acetate-CoA ligase (ADP-forming) activity"/>
    <property type="evidence" value="ECO:0007669"/>
    <property type="project" value="UniProtKB-EC"/>
</dbReference>
<comment type="catalytic activity">
    <reaction evidence="1">
        <text>acetate + ATP + CoA = acetyl-CoA + ADP + phosphate</text>
        <dbReference type="Rhea" id="RHEA:15081"/>
        <dbReference type="ChEBI" id="CHEBI:30089"/>
        <dbReference type="ChEBI" id="CHEBI:30616"/>
        <dbReference type="ChEBI" id="CHEBI:43474"/>
        <dbReference type="ChEBI" id="CHEBI:57287"/>
        <dbReference type="ChEBI" id="CHEBI:57288"/>
        <dbReference type="ChEBI" id="CHEBI:456216"/>
        <dbReference type="EC" id="6.2.1.13"/>
    </reaction>
</comment>
<dbReference type="Gene3D" id="3.40.50.720">
    <property type="entry name" value="NAD(P)-binding Rossmann-like Domain"/>
    <property type="match status" value="1"/>
</dbReference>
<dbReference type="InterPro" id="IPR043938">
    <property type="entry name" value="Ligase_CoA_dom"/>
</dbReference>
<dbReference type="PANTHER" id="PTHR43334:SF2">
    <property type="entry name" value="ACETATE--COA LIGASE [ADP-FORMING]"/>
    <property type="match status" value="1"/>
</dbReference>
<organism evidence="7 8">
    <name type="scientific">Thermococcus aggregans</name>
    <dbReference type="NCBI Taxonomy" id="110163"/>
    <lineage>
        <taxon>Archaea</taxon>
        <taxon>Methanobacteriati</taxon>
        <taxon>Methanobacteriota</taxon>
        <taxon>Thermococci</taxon>
        <taxon>Thermococcales</taxon>
        <taxon>Thermococcaceae</taxon>
        <taxon>Thermococcus</taxon>
    </lineage>
</organism>
<dbReference type="Pfam" id="PF19045">
    <property type="entry name" value="Ligase_CoA_2"/>
    <property type="match status" value="1"/>
</dbReference>
<dbReference type="InterPro" id="IPR016102">
    <property type="entry name" value="Succinyl-CoA_synth-like"/>
</dbReference>
<keyword evidence="5" id="KW-0067">ATP-binding</keyword>
<evidence type="ECO:0000313" key="7">
    <source>
        <dbReference type="EMBL" id="USS40079.1"/>
    </source>
</evidence>
<evidence type="ECO:0000259" key="6">
    <source>
        <dbReference type="SMART" id="SM00881"/>
    </source>
</evidence>
<evidence type="ECO:0000256" key="3">
    <source>
        <dbReference type="ARBA" id="ARBA00022598"/>
    </source>
</evidence>
<keyword evidence="8" id="KW-1185">Reference proteome</keyword>
<gene>
    <name evidence="7" type="ORF">NF865_06975</name>
</gene>
<evidence type="ECO:0000256" key="1">
    <source>
        <dbReference type="ARBA" id="ARBA00001619"/>
    </source>
</evidence>
<evidence type="ECO:0000313" key="8">
    <source>
        <dbReference type="Proteomes" id="UP001055732"/>
    </source>
</evidence>
<dbReference type="EMBL" id="CP099582">
    <property type="protein sequence ID" value="USS40079.1"/>
    <property type="molecule type" value="Genomic_DNA"/>
</dbReference>
<dbReference type="Pfam" id="PF13380">
    <property type="entry name" value="CoA_binding_2"/>
    <property type="match status" value="1"/>
</dbReference>
<reference evidence="7" key="1">
    <citation type="journal article" date="1998" name="Int. J. Syst. Bacteriol. 48 Pt">
        <title>Thermococcus guaymasensis sp. nov. and Thermococcus aggregans sp. nov., two novel thermophilic archaea isolated from the Guaymas Basin hydrothermal vent site.</title>
        <authorList>
            <person name="Canganella F."/>
            <person name="Jones W.J."/>
            <person name="Gambacorta A."/>
            <person name="Antranikian G."/>
        </authorList>
    </citation>
    <scope>NUCLEOTIDE SEQUENCE</scope>
    <source>
        <strain evidence="7">TY</strain>
    </source>
</reference>
<dbReference type="Gene3D" id="3.40.50.261">
    <property type="entry name" value="Succinyl-CoA synthetase domains"/>
    <property type="match status" value="2"/>
</dbReference>
<dbReference type="KEGG" id="tagg:NF865_06975"/>
<dbReference type="SUPFAM" id="SSF51735">
    <property type="entry name" value="NAD(P)-binding Rossmann-fold domains"/>
    <property type="match status" value="1"/>
</dbReference>
<dbReference type="SUPFAM" id="SSF52210">
    <property type="entry name" value="Succinyl-CoA synthetase domains"/>
    <property type="match status" value="2"/>
</dbReference>
<dbReference type="SMART" id="SM00881">
    <property type="entry name" value="CoA_binding"/>
    <property type="match status" value="1"/>
</dbReference>
<dbReference type="InterPro" id="IPR003781">
    <property type="entry name" value="CoA-bd"/>
</dbReference>
<dbReference type="AlphaFoldDB" id="A0A9E7MW83"/>
<feature type="domain" description="CoA-binding" evidence="6">
    <location>
        <begin position="11"/>
        <end position="106"/>
    </location>
</feature>
<dbReference type="EC" id="6.2.1.13" evidence="2"/>
<reference evidence="7" key="2">
    <citation type="submission" date="2022-06" db="EMBL/GenBank/DDBJ databases">
        <authorList>
            <person name="Park Y.-J."/>
        </authorList>
    </citation>
    <scope>NUCLEOTIDE SEQUENCE</scope>
    <source>
        <strain evidence="7">TY</strain>
    </source>
</reference>
<dbReference type="InterPro" id="IPR032875">
    <property type="entry name" value="Succ_CoA_lig_flav_dom"/>
</dbReference>
<dbReference type="InterPro" id="IPR036291">
    <property type="entry name" value="NAD(P)-bd_dom_sf"/>
</dbReference>
<dbReference type="PANTHER" id="PTHR43334">
    <property type="entry name" value="ACETATE--COA LIGASE [ADP-FORMING]"/>
    <property type="match status" value="1"/>
</dbReference>
<dbReference type="InterPro" id="IPR051538">
    <property type="entry name" value="Acyl-CoA_Synth/Transferase"/>
</dbReference>
<dbReference type="Proteomes" id="UP001055732">
    <property type="component" value="Chromosome"/>
</dbReference>
<keyword evidence="4" id="KW-0547">Nucleotide-binding</keyword>
<keyword evidence="3" id="KW-0436">Ligase</keyword>
<name>A0A9E7MW83_THEAG</name>